<dbReference type="Proteomes" id="UP000035642">
    <property type="component" value="Unassembled WGS sequence"/>
</dbReference>
<evidence type="ECO:0000313" key="1">
    <source>
        <dbReference type="Proteomes" id="UP000035642"/>
    </source>
</evidence>
<evidence type="ECO:0000313" key="2">
    <source>
        <dbReference type="WBParaSite" id="ACAC_0000601901-mRNA-1"/>
    </source>
</evidence>
<sequence>MFVIPYCEKLQIPQWVRDINEDKGYHGTDIIGYHYYTYKRVTFINETNIDQFPTLVYIIAQIPTYFTGNISSRQSVSAWINELDEVKIVIPQNINELDDLLKSTTNCTEKLLVLVNNENICPLLYWKNIWIIHDYLGVRPVYLSAPLPAAMSVTLYKRLPLLDETVCRQMFLVHQSSYSVLFQDYTPNAVSRNTRKYQIFNQHIYRTSWLFEIQSTRLKR</sequence>
<reference evidence="1" key="1">
    <citation type="submission" date="2012-09" db="EMBL/GenBank/DDBJ databases">
        <authorList>
            <person name="Martin A.A."/>
        </authorList>
    </citation>
    <scope>NUCLEOTIDE SEQUENCE</scope>
</reference>
<dbReference type="STRING" id="6313.A0A0K0D7H4"/>
<dbReference type="WBParaSite" id="ACAC_0000601901-mRNA-1">
    <property type="protein sequence ID" value="ACAC_0000601901-mRNA-1"/>
    <property type="gene ID" value="ACAC_0000601901"/>
</dbReference>
<organism evidence="1 2">
    <name type="scientific">Angiostrongylus cantonensis</name>
    <name type="common">Rat lungworm</name>
    <dbReference type="NCBI Taxonomy" id="6313"/>
    <lineage>
        <taxon>Eukaryota</taxon>
        <taxon>Metazoa</taxon>
        <taxon>Ecdysozoa</taxon>
        <taxon>Nematoda</taxon>
        <taxon>Chromadorea</taxon>
        <taxon>Rhabditida</taxon>
        <taxon>Rhabditina</taxon>
        <taxon>Rhabditomorpha</taxon>
        <taxon>Strongyloidea</taxon>
        <taxon>Metastrongylidae</taxon>
        <taxon>Angiostrongylus</taxon>
    </lineage>
</organism>
<dbReference type="AlphaFoldDB" id="A0A0K0D7H4"/>
<accession>A0A0K0D7H4</accession>
<reference evidence="2" key="2">
    <citation type="submission" date="2017-02" db="UniProtKB">
        <authorList>
            <consortium name="WormBaseParasite"/>
        </authorList>
    </citation>
    <scope>IDENTIFICATION</scope>
</reference>
<protein>
    <submittedName>
        <fullName evidence="2">Glycosyltransferase family 1 protein</fullName>
    </submittedName>
</protein>
<name>A0A0K0D7H4_ANGCA</name>
<proteinExistence type="predicted"/>
<keyword evidence="1" id="KW-1185">Reference proteome</keyword>